<sequence>FPGNRKLPSNFWLSLDSDKQILKGLPLHADMSMNNFSVLLVARDSGGLTTTDTISIQIKDLPWNSFTHVFVMKFALD</sequence>
<proteinExistence type="predicted"/>
<feature type="non-terminal residue" evidence="1">
    <location>
        <position position="1"/>
    </location>
</feature>
<dbReference type="EMBL" id="HACG01014261">
    <property type="protein sequence ID" value="CEK61126.1"/>
    <property type="molecule type" value="Transcribed_RNA"/>
</dbReference>
<dbReference type="GO" id="GO:0005509">
    <property type="term" value="F:calcium ion binding"/>
    <property type="evidence" value="ECO:0007669"/>
    <property type="project" value="InterPro"/>
</dbReference>
<gene>
    <name evidence="1" type="primary">ORF41377</name>
</gene>
<dbReference type="InterPro" id="IPR015919">
    <property type="entry name" value="Cadherin-like_sf"/>
</dbReference>
<feature type="non-terminal residue" evidence="1">
    <location>
        <position position="77"/>
    </location>
</feature>
<dbReference type="SUPFAM" id="SSF49313">
    <property type="entry name" value="Cadherin-like"/>
    <property type="match status" value="1"/>
</dbReference>
<dbReference type="InterPro" id="IPR013783">
    <property type="entry name" value="Ig-like_fold"/>
</dbReference>
<protein>
    <recommendedName>
        <fullName evidence="2">Cadherin domain-containing protein</fullName>
    </recommendedName>
</protein>
<name>A0A0B6YZK3_9EUPU</name>
<dbReference type="Gene3D" id="2.60.40.10">
    <property type="entry name" value="Immunoglobulins"/>
    <property type="match status" value="1"/>
</dbReference>
<organism evidence="1">
    <name type="scientific">Arion vulgaris</name>
    <dbReference type="NCBI Taxonomy" id="1028688"/>
    <lineage>
        <taxon>Eukaryota</taxon>
        <taxon>Metazoa</taxon>
        <taxon>Spiralia</taxon>
        <taxon>Lophotrochozoa</taxon>
        <taxon>Mollusca</taxon>
        <taxon>Gastropoda</taxon>
        <taxon>Heterobranchia</taxon>
        <taxon>Euthyneura</taxon>
        <taxon>Panpulmonata</taxon>
        <taxon>Eupulmonata</taxon>
        <taxon>Stylommatophora</taxon>
        <taxon>Helicina</taxon>
        <taxon>Arionoidea</taxon>
        <taxon>Arionidae</taxon>
        <taxon>Arion</taxon>
    </lineage>
</organism>
<evidence type="ECO:0008006" key="2">
    <source>
        <dbReference type="Google" id="ProtNLM"/>
    </source>
</evidence>
<accession>A0A0B6YZK3</accession>
<evidence type="ECO:0000313" key="1">
    <source>
        <dbReference type="EMBL" id="CEK61126.1"/>
    </source>
</evidence>
<dbReference type="AlphaFoldDB" id="A0A0B6YZK3"/>
<dbReference type="GO" id="GO:0016020">
    <property type="term" value="C:membrane"/>
    <property type="evidence" value="ECO:0007669"/>
    <property type="project" value="InterPro"/>
</dbReference>
<reference evidence="1" key="1">
    <citation type="submission" date="2014-12" db="EMBL/GenBank/DDBJ databases">
        <title>Insight into the proteome of Arion vulgaris.</title>
        <authorList>
            <person name="Aradska J."/>
            <person name="Bulat T."/>
            <person name="Smidak R."/>
            <person name="Sarate P."/>
            <person name="Gangsoo J."/>
            <person name="Sialana F."/>
            <person name="Bilban M."/>
            <person name="Lubec G."/>
        </authorList>
    </citation>
    <scope>NUCLEOTIDE SEQUENCE</scope>
    <source>
        <tissue evidence="1">Skin</tissue>
    </source>
</reference>